<evidence type="ECO:0000256" key="3">
    <source>
        <dbReference type="SAM" id="SignalP"/>
    </source>
</evidence>
<name>A0A5Q6S355_9ACTN</name>
<sequence length="294" mass="29285">MTPGAVTTRWHLRASAGALAVLAAVVSLVLAIAPPVAAASESDTITARANAARADEGLAPLVRNPALDAAALDWAREMADDGRLSHNPDLSGAVPSGWQRIGENVAQGYGSGSAMHAGWMGSSGHRANILGDYTDIGVAFIREDGTTWGVQVFAKYPGSANRPAPVTPSAPRTTKPTTAKPTTAKKTTPSPRTPPRTTAVPTTEPSPSAATTATPTPTATTAPVTTTAPTDGAVAASGAEPPSSTAASGASSPVTTRVAASALGAAVVLGLGALLLGRRRRTAGATAGAGRHRG</sequence>
<accession>A0A5Q6S355</accession>
<dbReference type="Pfam" id="PF00188">
    <property type="entry name" value="CAP"/>
    <property type="match status" value="1"/>
</dbReference>
<dbReference type="Gene3D" id="3.40.33.10">
    <property type="entry name" value="CAP"/>
    <property type="match status" value="1"/>
</dbReference>
<organism evidence="5 6">
    <name type="scientific">Mumia zhuanghuii</name>
    <dbReference type="NCBI Taxonomy" id="2585211"/>
    <lineage>
        <taxon>Bacteria</taxon>
        <taxon>Bacillati</taxon>
        <taxon>Actinomycetota</taxon>
        <taxon>Actinomycetes</taxon>
        <taxon>Propionibacteriales</taxon>
        <taxon>Nocardioidaceae</taxon>
        <taxon>Mumia</taxon>
    </lineage>
</organism>
<feature type="chain" id="PRO_5038831535" evidence="3">
    <location>
        <begin position="39"/>
        <end position="294"/>
    </location>
</feature>
<dbReference type="EMBL" id="VDFQ02000001">
    <property type="protein sequence ID" value="KAA1424766.1"/>
    <property type="molecule type" value="Genomic_DNA"/>
</dbReference>
<keyword evidence="3" id="KW-0732">Signal</keyword>
<dbReference type="AlphaFoldDB" id="A0A5Q6S355"/>
<keyword evidence="2" id="KW-0472">Membrane</keyword>
<evidence type="ECO:0000259" key="4">
    <source>
        <dbReference type="Pfam" id="PF00188"/>
    </source>
</evidence>
<proteinExistence type="predicted"/>
<dbReference type="PANTHER" id="PTHR31157">
    <property type="entry name" value="SCP DOMAIN-CONTAINING PROTEIN"/>
    <property type="match status" value="1"/>
</dbReference>
<feature type="transmembrane region" description="Helical" evidence="2">
    <location>
        <begin position="258"/>
        <end position="276"/>
    </location>
</feature>
<reference evidence="5 6" key="1">
    <citation type="submission" date="2019-09" db="EMBL/GenBank/DDBJ databases">
        <title>Mumia zhuanghuii sp. nov. isolated from the intestinal contents of plateau pika (Ochotona curzoniae) in the Qinghai-Tibet plateau of China.</title>
        <authorList>
            <person name="Tian Z."/>
        </authorList>
    </citation>
    <scope>NUCLEOTIDE SEQUENCE [LARGE SCALE GENOMIC DNA]</scope>
    <source>
        <strain evidence="6">350</strain>
    </source>
</reference>
<dbReference type="PANTHER" id="PTHR31157:SF1">
    <property type="entry name" value="SCP DOMAIN-CONTAINING PROTEIN"/>
    <property type="match status" value="1"/>
</dbReference>
<evidence type="ECO:0000256" key="2">
    <source>
        <dbReference type="SAM" id="Phobius"/>
    </source>
</evidence>
<dbReference type="CDD" id="cd05379">
    <property type="entry name" value="CAP_bacterial"/>
    <property type="match status" value="1"/>
</dbReference>
<evidence type="ECO:0000313" key="6">
    <source>
        <dbReference type="Proteomes" id="UP000307768"/>
    </source>
</evidence>
<gene>
    <name evidence="5" type="ORF">FE697_002280</name>
</gene>
<evidence type="ECO:0000313" key="5">
    <source>
        <dbReference type="EMBL" id="KAA1424766.1"/>
    </source>
</evidence>
<feature type="region of interest" description="Disordered" evidence="1">
    <location>
        <begin position="157"/>
        <end position="251"/>
    </location>
</feature>
<dbReference type="Proteomes" id="UP000307768">
    <property type="component" value="Unassembled WGS sequence"/>
</dbReference>
<dbReference type="SUPFAM" id="SSF55797">
    <property type="entry name" value="PR-1-like"/>
    <property type="match status" value="1"/>
</dbReference>
<feature type="compositionally biased region" description="Low complexity" evidence="1">
    <location>
        <begin position="167"/>
        <end position="251"/>
    </location>
</feature>
<evidence type="ECO:0000256" key="1">
    <source>
        <dbReference type="SAM" id="MobiDB-lite"/>
    </source>
</evidence>
<dbReference type="InterPro" id="IPR014044">
    <property type="entry name" value="CAP_dom"/>
</dbReference>
<dbReference type="OrthoDB" id="68195at2"/>
<feature type="domain" description="SCP" evidence="4">
    <location>
        <begin position="49"/>
        <end position="146"/>
    </location>
</feature>
<keyword evidence="2" id="KW-1133">Transmembrane helix</keyword>
<protein>
    <submittedName>
        <fullName evidence="5">CAP domain-containing protein</fullName>
    </submittedName>
</protein>
<comment type="caution">
    <text evidence="5">The sequence shown here is derived from an EMBL/GenBank/DDBJ whole genome shotgun (WGS) entry which is preliminary data.</text>
</comment>
<feature type="signal peptide" evidence="3">
    <location>
        <begin position="1"/>
        <end position="38"/>
    </location>
</feature>
<dbReference type="RefSeq" id="WP_149767870.1">
    <property type="nucleotide sequence ID" value="NZ_VDFQ02000001.1"/>
</dbReference>
<dbReference type="InterPro" id="IPR035940">
    <property type="entry name" value="CAP_sf"/>
</dbReference>
<keyword evidence="2" id="KW-0812">Transmembrane</keyword>